<comment type="caution">
    <text evidence="2">The sequence shown here is derived from an EMBL/GenBank/DDBJ whole genome shotgun (WGS) entry which is preliminary data.</text>
</comment>
<feature type="transmembrane region" description="Helical" evidence="1">
    <location>
        <begin position="41"/>
        <end position="59"/>
    </location>
</feature>
<keyword evidence="1" id="KW-1133">Transmembrane helix</keyword>
<dbReference type="Proteomes" id="UP000823633">
    <property type="component" value="Unassembled WGS sequence"/>
</dbReference>
<keyword evidence="1" id="KW-0812">Transmembrane</keyword>
<protein>
    <submittedName>
        <fullName evidence="2">Uncharacterized protein</fullName>
    </submittedName>
</protein>
<feature type="transmembrane region" description="Helical" evidence="1">
    <location>
        <begin position="101"/>
        <end position="119"/>
    </location>
</feature>
<proteinExistence type="predicted"/>
<gene>
    <name evidence="2" type="ORF">IAC42_03855</name>
</gene>
<reference evidence="2" key="2">
    <citation type="journal article" date="2021" name="PeerJ">
        <title>Extensive microbial diversity within the chicken gut microbiome revealed by metagenomics and culture.</title>
        <authorList>
            <person name="Gilroy R."/>
            <person name="Ravi A."/>
            <person name="Getino M."/>
            <person name="Pursley I."/>
            <person name="Horton D.L."/>
            <person name="Alikhan N.F."/>
            <person name="Baker D."/>
            <person name="Gharbi K."/>
            <person name="Hall N."/>
            <person name="Watson M."/>
            <person name="Adriaenssens E.M."/>
            <person name="Foster-Nyarko E."/>
            <person name="Jarju S."/>
            <person name="Secka A."/>
            <person name="Antonio M."/>
            <person name="Oren A."/>
            <person name="Chaudhuri R.R."/>
            <person name="La Ragione R."/>
            <person name="Hildebrand F."/>
            <person name="Pallen M.J."/>
        </authorList>
    </citation>
    <scope>NUCLEOTIDE SEQUENCE</scope>
    <source>
        <strain evidence="2">11167</strain>
    </source>
</reference>
<accession>A0A9D9E8B4</accession>
<name>A0A9D9E8B4_9SPIR</name>
<reference evidence="2" key="1">
    <citation type="submission" date="2020-10" db="EMBL/GenBank/DDBJ databases">
        <authorList>
            <person name="Gilroy R."/>
        </authorList>
    </citation>
    <scope>NUCLEOTIDE SEQUENCE</scope>
    <source>
        <strain evidence="2">11167</strain>
    </source>
</reference>
<evidence type="ECO:0000313" key="2">
    <source>
        <dbReference type="EMBL" id="MBO8442873.1"/>
    </source>
</evidence>
<dbReference type="AlphaFoldDB" id="A0A9D9E8B4"/>
<dbReference type="EMBL" id="JADIMU010000025">
    <property type="protein sequence ID" value="MBO8442873.1"/>
    <property type="molecule type" value="Genomic_DNA"/>
</dbReference>
<feature type="transmembrane region" description="Helical" evidence="1">
    <location>
        <begin position="71"/>
        <end position="94"/>
    </location>
</feature>
<evidence type="ECO:0000313" key="3">
    <source>
        <dbReference type="Proteomes" id="UP000823633"/>
    </source>
</evidence>
<keyword evidence="1" id="KW-0472">Membrane</keyword>
<organism evidence="2 3">
    <name type="scientific">Candidatus Aphodenecus pullistercoris</name>
    <dbReference type="NCBI Taxonomy" id="2840669"/>
    <lineage>
        <taxon>Bacteria</taxon>
        <taxon>Pseudomonadati</taxon>
        <taxon>Spirochaetota</taxon>
        <taxon>Spirochaetia</taxon>
        <taxon>Spirochaetales</taxon>
        <taxon>Candidatus Aphodenecus</taxon>
    </lineage>
</organism>
<evidence type="ECO:0000256" key="1">
    <source>
        <dbReference type="SAM" id="Phobius"/>
    </source>
</evidence>
<sequence>MNRAVESLTIRRGGVDSNPDLERVGVQPLLHIKVLEGKMKAWKIIYSIICLPIIGFMIYQTNTISKWSNDIGGVMGYIVAAVLCAIVVVSIVSLKVEKKTILNIVIGGLGIAGAIFGFIGCQDLFKDLLVYAIWSLICGAVPLAVGIVSLVKEGRK</sequence>
<feature type="transmembrane region" description="Helical" evidence="1">
    <location>
        <begin position="131"/>
        <end position="151"/>
    </location>
</feature>